<organism evidence="2 3">
    <name type="scientific">Dimargaris verticillata</name>
    <dbReference type="NCBI Taxonomy" id="2761393"/>
    <lineage>
        <taxon>Eukaryota</taxon>
        <taxon>Fungi</taxon>
        <taxon>Fungi incertae sedis</taxon>
        <taxon>Zoopagomycota</taxon>
        <taxon>Kickxellomycotina</taxon>
        <taxon>Dimargaritomycetes</taxon>
        <taxon>Dimargaritales</taxon>
        <taxon>Dimargaritaceae</taxon>
        <taxon>Dimargaris</taxon>
    </lineage>
</organism>
<evidence type="ECO:0000313" key="3">
    <source>
        <dbReference type="Proteomes" id="UP001151582"/>
    </source>
</evidence>
<dbReference type="OrthoDB" id="5630475at2759"/>
<keyword evidence="1" id="KW-0732">Signal</keyword>
<gene>
    <name evidence="2" type="ORF">H4R34_003529</name>
</gene>
<dbReference type="AlphaFoldDB" id="A0A9W8B5X5"/>
<sequence length="184" mass="21143">MMLAVLFLVIWRQHLRPPTYLKTMYWPNELTRTPSHISPPPSFACQTCGCSPTVGSPYDRKQPGDKEVRFQRRHSRTYLDPPPLRSVSMMRRSAAGFLPRLPALPNAYRLQTDKDLSAFMTKTSRPNTGALVAPFNHSSQQWSEGFSFEAYYPSRTVTTKQFSNSLLGRRDLDLTFLDIDRTRV</sequence>
<dbReference type="Proteomes" id="UP001151582">
    <property type="component" value="Unassembled WGS sequence"/>
</dbReference>
<proteinExistence type="predicted"/>
<protein>
    <submittedName>
        <fullName evidence="2">Uncharacterized protein</fullName>
    </submittedName>
</protein>
<accession>A0A9W8B5X5</accession>
<evidence type="ECO:0000256" key="1">
    <source>
        <dbReference type="SAM" id="SignalP"/>
    </source>
</evidence>
<keyword evidence="3" id="KW-1185">Reference proteome</keyword>
<evidence type="ECO:0000313" key="2">
    <source>
        <dbReference type="EMBL" id="KAJ1977588.1"/>
    </source>
</evidence>
<feature type="signal peptide" evidence="1">
    <location>
        <begin position="1"/>
        <end position="17"/>
    </location>
</feature>
<name>A0A9W8B5X5_9FUNG</name>
<dbReference type="EMBL" id="JANBQB010000336">
    <property type="protein sequence ID" value="KAJ1977588.1"/>
    <property type="molecule type" value="Genomic_DNA"/>
</dbReference>
<comment type="caution">
    <text evidence="2">The sequence shown here is derived from an EMBL/GenBank/DDBJ whole genome shotgun (WGS) entry which is preliminary data.</text>
</comment>
<reference evidence="2" key="1">
    <citation type="submission" date="2022-07" db="EMBL/GenBank/DDBJ databases">
        <title>Phylogenomic reconstructions and comparative analyses of Kickxellomycotina fungi.</title>
        <authorList>
            <person name="Reynolds N.K."/>
            <person name="Stajich J.E."/>
            <person name="Barry K."/>
            <person name="Grigoriev I.V."/>
            <person name="Crous P."/>
            <person name="Smith M.E."/>
        </authorList>
    </citation>
    <scope>NUCLEOTIDE SEQUENCE</scope>
    <source>
        <strain evidence="2">RSA 567</strain>
    </source>
</reference>
<feature type="chain" id="PRO_5040855468" evidence="1">
    <location>
        <begin position="18"/>
        <end position="184"/>
    </location>
</feature>